<dbReference type="PANTHER" id="PTHR45436">
    <property type="entry name" value="SENSOR HISTIDINE KINASE YKOH"/>
    <property type="match status" value="1"/>
</dbReference>
<protein>
    <recommendedName>
        <fullName evidence="3">histidine kinase</fullName>
        <ecNumber evidence="3">2.7.13.3</ecNumber>
    </recommendedName>
</protein>
<dbReference type="Pfam" id="PF00512">
    <property type="entry name" value="HisKA"/>
    <property type="match status" value="1"/>
</dbReference>
<evidence type="ECO:0000313" key="15">
    <source>
        <dbReference type="Proteomes" id="UP001168540"/>
    </source>
</evidence>
<keyword evidence="6 11" id="KW-0812">Transmembrane</keyword>
<keyword evidence="4" id="KW-0597">Phosphoprotein</keyword>
<feature type="transmembrane region" description="Helical" evidence="11">
    <location>
        <begin position="12"/>
        <end position="33"/>
    </location>
</feature>
<evidence type="ECO:0000256" key="5">
    <source>
        <dbReference type="ARBA" id="ARBA00022679"/>
    </source>
</evidence>
<dbReference type="InterPro" id="IPR005467">
    <property type="entry name" value="His_kinase_dom"/>
</dbReference>
<gene>
    <name evidence="14" type="ORF">QU481_03745</name>
</gene>
<evidence type="ECO:0000256" key="7">
    <source>
        <dbReference type="ARBA" id="ARBA00022777"/>
    </source>
</evidence>
<organism evidence="14 15">
    <name type="scientific">Crenobacter oryzisoli</name>
    <dbReference type="NCBI Taxonomy" id="3056844"/>
    <lineage>
        <taxon>Bacteria</taxon>
        <taxon>Pseudomonadati</taxon>
        <taxon>Pseudomonadota</taxon>
        <taxon>Betaproteobacteria</taxon>
        <taxon>Neisseriales</taxon>
        <taxon>Neisseriaceae</taxon>
        <taxon>Crenobacter</taxon>
    </lineage>
</organism>
<keyword evidence="9" id="KW-0902">Two-component regulatory system</keyword>
<dbReference type="SMART" id="SM00304">
    <property type="entry name" value="HAMP"/>
    <property type="match status" value="1"/>
</dbReference>
<evidence type="ECO:0000256" key="11">
    <source>
        <dbReference type="SAM" id="Phobius"/>
    </source>
</evidence>
<evidence type="ECO:0000259" key="13">
    <source>
        <dbReference type="PROSITE" id="PS50885"/>
    </source>
</evidence>
<dbReference type="EC" id="2.7.13.3" evidence="3"/>
<comment type="catalytic activity">
    <reaction evidence="1">
        <text>ATP + protein L-histidine = ADP + protein N-phospho-L-histidine.</text>
        <dbReference type="EC" id="2.7.13.3"/>
    </reaction>
</comment>
<dbReference type="InterPro" id="IPR036890">
    <property type="entry name" value="HATPase_C_sf"/>
</dbReference>
<dbReference type="EMBL" id="JAUEDK010000004">
    <property type="protein sequence ID" value="MDN0074002.1"/>
    <property type="molecule type" value="Genomic_DNA"/>
</dbReference>
<dbReference type="SUPFAM" id="SSF158472">
    <property type="entry name" value="HAMP domain-like"/>
    <property type="match status" value="1"/>
</dbReference>
<proteinExistence type="predicted"/>
<dbReference type="Gene3D" id="6.10.340.10">
    <property type="match status" value="1"/>
</dbReference>
<dbReference type="CDD" id="cd06225">
    <property type="entry name" value="HAMP"/>
    <property type="match status" value="1"/>
</dbReference>
<evidence type="ECO:0000256" key="3">
    <source>
        <dbReference type="ARBA" id="ARBA00012438"/>
    </source>
</evidence>
<evidence type="ECO:0000256" key="10">
    <source>
        <dbReference type="ARBA" id="ARBA00023136"/>
    </source>
</evidence>
<feature type="domain" description="Histidine kinase" evidence="12">
    <location>
        <begin position="97"/>
        <end position="308"/>
    </location>
</feature>
<dbReference type="SUPFAM" id="SSF55874">
    <property type="entry name" value="ATPase domain of HSP90 chaperone/DNA topoisomerase II/histidine kinase"/>
    <property type="match status" value="1"/>
</dbReference>
<dbReference type="InterPro" id="IPR003661">
    <property type="entry name" value="HisK_dim/P_dom"/>
</dbReference>
<keyword evidence="14" id="KW-0067">ATP-binding</keyword>
<dbReference type="SUPFAM" id="SSF47384">
    <property type="entry name" value="Homodimeric domain of signal transducing histidine kinase"/>
    <property type="match status" value="1"/>
</dbReference>
<keyword evidence="15" id="KW-1185">Reference proteome</keyword>
<dbReference type="PROSITE" id="PS50109">
    <property type="entry name" value="HIS_KIN"/>
    <property type="match status" value="1"/>
</dbReference>
<dbReference type="Pfam" id="PF00672">
    <property type="entry name" value="HAMP"/>
    <property type="match status" value="1"/>
</dbReference>
<dbReference type="SMART" id="SM00387">
    <property type="entry name" value="HATPase_c"/>
    <property type="match status" value="1"/>
</dbReference>
<evidence type="ECO:0000256" key="8">
    <source>
        <dbReference type="ARBA" id="ARBA00022989"/>
    </source>
</evidence>
<dbReference type="CDD" id="cd00082">
    <property type="entry name" value="HisKA"/>
    <property type="match status" value="1"/>
</dbReference>
<evidence type="ECO:0000313" key="14">
    <source>
        <dbReference type="EMBL" id="MDN0074002.1"/>
    </source>
</evidence>
<evidence type="ECO:0000256" key="2">
    <source>
        <dbReference type="ARBA" id="ARBA00004141"/>
    </source>
</evidence>
<keyword evidence="5" id="KW-0808">Transferase</keyword>
<dbReference type="CDD" id="cd00075">
    <property type="entry name" value="HATPase"/>
    <property type="match status" value="1"/>
</dbReference>
<evidence type="ECO:0000256" key="6">
    <source>
        <dbReference type="ARBA" id="ARBA00022692"/>
    </source>
</evidence>
<dbReference type="InterPro" id="IPR003594">
    <property type="entry name" value="HATPase_dom"/>
</dbReference>
<sequence length="322" mass="35487">MPGPPPSHPPYFLPWEPLLAGSLVSLLFSVLLARHFATPIDRLRQTCAAVASGDLHAEPRGELLRRRDELADLAHDFQGMTARIRLLMDGQRHLLYDVSHELRSPRARLQLAIDLMQQQPVRAADSLARIEREAVRMERLVGELLTLSRLEVQVDGDESETFDMAELLIDVVDDARFGAAARSQRIELLVADGVPQAGRYLLLHRAVENVVRNALRYSPDASKVTVTLGQEEGWTRICVLDEGPGMTPAELAAVFEPFWRGETRRDADGHGLGLAIAHRVLEAHGGRITAKSRPEEGLCVELLVPSSPGPGRQEPATAEKGL</sequence>
<dbReference type="Pfam" id="PF02518">
    <property type="entry name" value="HATPase_c"/>
    <property type="match status" value="1"/>
</dbReference>
<comment type="subcellular location">
    <subcellularLocation>
        <location evidence="2">Membrane</location>
        <topology evidence="2">Multi-pass membrane protein</topology>
    </subcellularLocation>
</comment>
<keyword evidence="10 11" id="KW-0472">Membrane</keyword>
<keyword evidence="8 11" id="KW-1133">Transmembrane helix</keyword>
<comment type="caution">
    <text evidence="14">The sequence shown here is derived from an EMBL/GenBank/DDBJ whole genome shotgun (WGS) entry which is preliminary data.</text>
</comment>
<dbReference type="InterPro" id="IPR036097">
    <property type="entry name" value="HisK_dim/P_sf"/>
</dbReference>
<dbReference type="PROSITE" id="PS50885">
    <property type="entry name" value="HAMP"/>
    <property type="match status" value="1"/>
</dbReference>
<dbReference type="GO" id="GO:0005524">
    <property type="term" value="F:ATP binding"/>
    <property type="evidence" value="ECO:0007669"/>
    <property type="project" value="UniProtKB-KW"/>
</dbReference>
<dbReference type="InterPro" id="IPR050428">
    <property type="entry name" value="TCS_sensor_his_kinase"/>
</dbReference>
<evidence type="ECO:0000256" key="1">
    <source>
        <dbReference type="ARBA" id="ARBA00000085"/>
    </source>
</evidence>
<dbReference type="PRINTS" id="PR00344">
    <property type="entry name" value="BCTRLSENSOR"/>
</dbReference>
<evidence type="ECO:0000256" key="4">
    <source>
        <dbReference type="ARBA" id="ARBA00022553"/>
    </source>
</evidence>
<dbReference type="InterPro" id="IPR003660">
    <property type="entry name" value="HAMP_dom"/>
</dbReference>
<feature type="domain" description="HAMP" evidence="13">
    <location>
        <begin position="34"/>
        <end position="89"/>
    </location>
</feature>
<reference evidence="14" key="1">
    <citation type="submission" date="2023-06" db="EMBL/GenBank/DDBJ databases">
        <authorList>
            <person name="Zhang S."/>
        </authorList>
    </citation>
    <scope>NUCLEOTIDE SEQUENCE</scope>
    <source>
        <strain evidence="14">SG2303</strain>
    </source>
</reference>
<keyword evidence="14" id="KW-0547">Nucleotide-binding</keyword>
<dbReference type="Gene3D" id="3.30.565.10">
    <property type="entry name" value="Histidine kinase-like ATPase, C-terminal domain"/>
    <property type="match status" value="1"/>
</dbReference>
<name>A0ABT7XJN6_9NEIS</name>
<dbReference type="RefSeq" id="WP_289828550.1">
    <property type="nucleotide sequence ID" value="NZ_JAUEDK010000004.1"/>
</dbReference>
<evidence type="ECO:0000259" key="12">
    <source>
        <dbReference type="PROSITE" id="PS50109"/>
    </source>
</evidence>
<dbReference type="SMART" id="SM00388">
    <property type="entry name" value="HisKA"/>
    <property type="match status" value="1"/>
</dbReference>
<evidence type="ECO:0000256" key="9">
    <source>
        <dbReference type="ARBA" id="ARBA00023012"/>
    </source>
</evidence>
<dbReference type="Gene3D" id="1.10.287.130">
    <property type="match status" value="1"/>
</dbReference>
<dbReference type="Proteomes" id="UP001168540">
    <property type="component" value="Unassembled WGS sequence"/>
</dbReference>
<dbReference type="PANTHER" id="PTHR45436:SF15">
    <property type="entry name" value="SENSOR HISTIDINE KINASE CUSS"/>
    <property type="match status" value="1"/>
</dbReference>
<accession>A0ABT7XJN6</accession>
<dbReference type="InterPro" id="IPR004358">
    <property type="entry name" value="Sig_transdc_His_kin-like_C"/>
</dbReference>
<keyword evidence="7" id="KW-0418">Kinase</keyword>